<dbReference type="PROSITE" id="PS51257">
    <property type="entry name" value="PROKAR_LIPOPROTEIN"/>
    <property type="match status" value="1"/>
</dbReference>
<sequence>MKRILLGMIVGASALLGGCGHEDDSDLDSIPRDLVTCLKGGSCAGYVVKASSGSKNFNHVFSSLWTNYPSGSSSQVKEDIGGNVDADWITNTCVVRTSRALNYSGSAFEIPLNFEPYNGMNTIRGGDGKRYGFRVVEMAQYMLAKYGRPQVRSAAAAIGRKGIILFDREGWNDANGHFDIWNGSSAKYSDYTSESTNVFVWE</sequence>
<dbReference type="STRING" id="1513793.SAMN06296036_103184"/>
<name>A0A1Y6BHB5_9BACT</name>
<proteinExistence type="predicted"/>
<dbReference type="Pfam" id="PF14113">
    <property type="entry name" value="Tae4"/>
    <property type="match status" value="1"/>
</dbReference>
<gene>
    <name evidence="1" type="ORF">SAMN06296036_103184</name>
</gene>
<dbReference type="Proteomes" id="UP000192907">
    <property type="component" value="Unassembled WGS sequence"/>
</dbReference>
<evidence type="ECO:0000313" key="1">
    <source>
        <dbReference type="EMBL" id="SMF01481.1"/>
    </source>
</evidence>
<protein>
    <submittedName>
        <fullName evidence="1">Type VI secretion system (T6SS), amidase effector protein 4</fullName>
    </submittedName>
</protein>
<accession>A0A1Y6BHB5</accession>
<dbReference type="AlphaFoldDB" id="A0A1Y6BHB5"/>
<dbReference type="OrthoDB" id="8480759at2"/>
<dbReference type="Gene3D" id="3.90.1720.70">
    <property type="match status" value="1"/>
</dbReference>
<reference evidence="2" key="1">
    <citation type="submission" date="2017-04" db="EMBL/GenBank/DDBJ databases">
        <authorList>
            <person name="Varghese N."/>
            <person name="Submissions S."/>
        </authorList>
    </citation>
    <scope>NUCLEOTIDE SEQUENCE [LARGE SCALE GENOMIC DNA]</scope>
    <source>
        <strain evidence="2">RKEM611</strain>
    </source>
</reference>
<evidence type="ECO:0000313" key="2">
    <source>
        <dbReference type="Proteomes" id="UP000192907"/>
    </source>
</evidence>
<dbReference type="RefSeq" id="WP_132316049.1">
    <property type="nucleotide sequence ID" value="NZ_FWZT01000003.1"/>
</dbReference>
<organism evidence="1 2">
    <name type="scientific">Pseudobacteriovorax antillogorgiicola</name>
    <dbReference type="NCBI Taxonomy" id="1513793"/>
    <lineage>
        <taxon>Bacteria</taxon>
        <taxon>Pseudomonadati</taxon>
        <taxon>Bdellovibrionota</taxon>
        <taxon>Oligoflexia</taxon>
        <taxon>Oligoflexales</taxon>
        <taxon>Pseudobacteriovoracaceae</taxon>
        <taxon>Pseudobacteriovorax</taxon>
    </lineage>
</organism>
<dbReference type="InterPro" id="IPR025562">
    <property type="entry name" value="Tae4"/>
</dbReference>
<keyword evidence="2" id="KW-1185">Reference proteome</keyword>
<dbReference type="EMBL" id="FWZT01000003">
    <property type="protein sequence ID" value="SMF01481.1"/>
    <property type="molecule type" value="Genomic_DNA"/>
</dbReference>